<evidence type="ECO:0000256" key="1">
    <source>
        <dbReference type="SAM" id="MobiDB-lite"/>
    </source>
</evidence>
<evidence type="ECO:0000313" key="3">
    <source>
        <dbReference type="EMBL" id="KAL3851836.1"/>
    </source>
</evidence>
<keyword evidence="2" id="KW-0732">Signal</keyword>
<accession>A0ABD3USS1</accession>
<dbReference type="Proteomes" id="UP001634394">
    <property type="component" value="Unassembled WGS sequence"/>
</dbReference>
<dbReference type="EMBL" id="JBJQND010000015">
    <property type="protein sequence ID" value="KAL3851834.1"/>
    <property type="molecule type" value="Genomic_DNA"/>
</dbReference>
<keyword evidence="4" id="KW-1185">Reference proteome</keyword>
<evidence type="ECO:0000256" key="2">
    <source>
        <dbReference type="SAM" id="SignalP"/>
    </source>
</evidence>
<dbReference type="AlphaFoldDB" id="A0ABD3USS1"/>
<feature type="signal peptide" evidence="2">
    <location>
        <begin position="1"/>
        <end position="17"/>
    </location>
</feature>
<dbReference type="EMBL" id="JBJQND010000015">
    <property type="protein sequence ID" value="KAL3851835.1"/>
    <property type="molecule type" value="Genomic_DNA"/>
</dbReference>
<gene>
    <name evidence="3" type="ORF">ACJMK2_015538</name>
</gene>
<feature type="chain" id="PRO_5044725064" evidence="2">
    <location>
        <begin position="18"/>
        <end position="237"/>
    </location>
</feature>
<name>A0ABD3USS1_SINWO</name>
<feature type="region of interest" description="Disordered" evidence="1">
    <location>
        <begin position="169"/>
        <end position="197"/>
    </location>
</feature>
<dbReference type="EMBL" id="JBJQND010000015">
    <property type="protein sequence ID" value="KAL3851836.1"/>
    <property type="molecule type" value="Genomic_DNA"/>
</dbReference>
<proteinExistence type="predicted"/>
<organism evidence="3 4">
    <name type="scientific">Sinanodonta woodiana</name>
    <name type="common">Chinese pond mussel</name>
    <name type="synonym">Anodonta woodiana</name>
    <dbReference type="NCBI Taxonomy" id="1069815"/>
    <lineage>
        <taxon>Eukaryota</taxon>
        <taxon>Metazoa</taxon>
        <taxon>Spiralia</taxon>
        <taxon>Lophotrochozoa</taxon>
        <taxon>Mollusca</taxon>
        <taxon>Bivalvia</taxon>
        <taxon>Autobranchia</taxon>
        <taxon>Heteroconchia</taxon>
        <taxon>Palaeoheterodonta</taxon>
        <taxon>Unionida</taxon>
        <taxon>Unionoidea</taxon>
        <taxon>Unionidae</taxon>
        <taxon>Unioninae</taxon>
        <taxon>Sinanodonta</taxon>
    </lineage>
</organism>
<evidence type="ECO:0000313" key="4">
    <source>
        <dbReference type="Proteomes" id="UP001634394"/>
    </source>
</evidence>
<protein>
    <submittedName>
        <fullName evidence="3">Uncharacterized protein</fullName>
    </submittedName>
</protein>
<reference evidence="3 4" key="1">
    <citation type="submission" date="2024-11" db="EMBL/GenBank/DDBJ databases">
        <title>Chromosome-level genome assembly of the freshwater bivalve Anodonta woodiana.</title>
        <authorList>
            <person name="Chen X."/>
        </authorList>
    </citation>
    <scope>NUCLEOTIDE SEQUENCE [LARGE SCALE GENOMIC DNA]</scope>
    <source>
        <strain evidence="3">MN2024</strain>
        <tissue evidence="3">Gills</tissue>
    </source>
</reference>
<sequence length="237" mass="25933">MIRYCALVFVVLGTVRGCSPPVGGYVEPTAAQLVSYADYVVIGRVTKILTPDPVMTYNTTYGAQVQITCQYKGGTISKDITIIGAGFIPGLCFAKDLKQNVDYILFLSKRENGYFEQTSKALNTTDIRRFLQVCDLMLRFPSGENADFPSVRCQAPNMSKDCERYNPSVDKNTPVAAPSPPPKTVVHPSDHGENVQMGDKGVAQKGQITTTPSGAETNRFLSFVLIFAIMLQALLFL</sequence>
<comment type="caution">
    <text evidence="3">The sequence shown here is derived from an EMBL/GenBank/DDBJ whole genome shotgun (WGS) entry which is preliminary data.</text>
</comment>